<dbReference type="OrthoDB" id="4926491at2759"/>
<accession>A0A9P8XUT0</accession>
<dbReference type="AlphaFoldDB" id="A0A9P8XUT0"/>
<name>A0A9P8XUT0_9PEZI</name>
<dbReference type="EMBL" id="JAGTJQ010000011">
    <property type="protein sequence ID" value="KAH7018296.1"/>
    <property type="molecule type" value="Genomic_DNA"/>
</dbReference>
<dbReference type="GeneID" id="70185055"/>
<keyword evidence="2" id="KW-1185">Reference proteome</keyword>
<dbReference type="Proteomes" id="UP000756346">
    <property type="component" value="Unassembled WGS sequence"/>
</dbReference>
<reference evidence="1" key="1">
    <citation type="journal article" date="2021" name="Nat. Commun.">
        <title>Genetic determinants of endophytism in the Arabidopsis root mycobiome.</title>
        <authorList>
            <person name="Mesny F."/>
            <person name="Miyauchi S."/>
            <person name="Thiergart T."/>
            <person name="Pickel B."/>
            <person name="Atanasova L."/>
            <person name="Karlsson M."/>
            <person name="Huettel B."/>
            <person name="Barry K.W."/>
            <person name="Haridas S."/>
            <person name="Chen C."/>
            <person name="Bauer D."/>
            <person name="Andreopoulos W."/>
            <person name="Pangilinan J."/>
            <person name="LaButti K."/>
            <person name="Riley R."/>
            <person name="Lipzen A."/>
            <person name="Clum A."/>
            <person name="Drula E."/>
            <person name="Henrissat B."/>
            <person name="Kohler A."/>
            <person name="Grigoriev I.V."/>
            <person name="Martin F.M."/>
            <person name="Hacquard S."/>
        </authorList>
    </citation>
    <scope>NUCLEOTIDE SEQUENCE</scope>
    <source>
        <strain evidence="1">MPI-CAGE-CH-0230</strain>
    </source>
</reference>
<evidence type="ECO:0000313" key="1">
    <source>
        <dbReference type="EMBL" id="KAH7018296.1"/>
    </source>
</evidence>
<protein>
    <submittedName>
        <fullName evidence="1">Uncharacterized protein</fullName>
    </submittedName>
</protein>
<evidence type="ECO:0000313" key="2">
    <source>
        <dbReference type="Proteomes" id="UP000756346"/>
    </source>
</evidence>
<comment type="caution">
    <text evidence="1">The sequence shown here is derived from an EMBL/GenBank/DDBJ whole genome shotgun (WGS) entry which is preliminary data.</text>
</comment>
<dbReference type="RefSeq" id="XP_046006563.1">
    <property type="nucleotide sequence ID" value="XM_046155509.1"/>
</dbReference>
<gene>
    <name evidence="1" type="ORF">B0I36DRAFT_335688</name>
</gene>
<organism evidence="1 2">
    <name type="scientific">Microdochium trichocladiopsis</name>
    <dbReference type="NCBI Taxonomy" id="1682393"/>
    <lineage>
        <taxon>Eukaryota</taxon>
        <taxon>Fungi</taxon>
        <taxon>Dikarya</taxon>
        <taxon>Ascomycota</taxon>
        <taxon>Pezizomycotina</taxon>
        <taxon>Sordariomycetes</taxon>
        <taxon>Xylariomycetidae</taxon>
        <taxon>Xylariales</taxon>
        <taxon>Microdochiaceae</taxon>
        <taxon>Microdochium</taxon>
    </lineage>
</organism>
<sequence length="339" mass="38834">MTKLPLKVQVAIRDQWDKDDCVLQNTLKKLREVIGVEIVVDPEWQLLFAELDTAYNDKAQFVADVVSCVFEWANALVYLAEKEDYSDWAEKLLDKAKGRIRLYLEVGKRSEPLVEWSEERASFVIELCKPPIPNAFSLQDMLTKQLLQCFEKKTLPVTPAHRPAAQPGDEWADVEVDTETGKPAVVERTPVSRGPLEPPSRAQWDVIPEMSTLPRPDELLLKPPYHLTVTSSNSRFVEVQCSHSPTLQFLAEYLKKWCKTNTQDSRKPPSVEVKLYQSAFGLGLNYDRLTLESEARWNIYTATPMLVLSLVEGTLGYQPVRSEDGRWVFRRDVELRKGR</sequence>
<proteinExistence type="predicted"/>